<dbReference type="Proteomes" id="UP000287243">
    <property type="component" value="Chromosome"/>
</dbReference>
<dbReference type="KEGG" id="vai:BU251_03355"/>
<dbReference type="GO" id="GO:0051536">
    <property type="term" value="F:iron-sulfur cluster binding"/>
    <property type="evidence" value="ECO:0007669"/>
    <property type="project" value="UniProtKB-KW"/>
</dbReference>
<dbReference type="AlphaFoldDB" id="A0A410P3R1"/>
<reference evidence="7 8" key="1">
    <citation type="submission" date="2017-01" db="EMBL/GenBank/DDBJ databases">
        <title>First insights into the biology of 'candidatus Vampirococcus archaeovorus'.</title>
        <authorList>
            <person name="Kizina J."/>
            <person name="Jordan S."/>
            <person name="Stueber K."/>
            <person name="Reinhardt R."/>
            <person name="Harder J."/>
        </authorList>
    </citation>
    <scope>NUCLEOTIDE SEQUENCE [LARGE SCALE GENOMIC DNA]</scope>
    <source>
        <strain evidence="7 8">LiM</strain>
    </source>
</reference>
<evidence type="ECO:0000256" key="4">
    <source>
        <dbReference type="ARBA" id="ARBA00023004"/>
    </source>
</evidence>
<dbReference type="EMBL" id="CP019384">
    <property type="protein sequence ID" value="QAT16837.1"/>
    <property type="molecule type" value="Genomic_DNA"/>
</dbReference>
<dbReference type="SUPFAM" id="SSF102114">
    <property type="entry name" value="Radical SAM enzymes"/>
    <property type="match status" value="1"/>
</dbReference>
<dbReference type="InterPro" id="IPR007197">
    <property type="entry name" value="rSAM"/>
</dbReference>
<dbReference type="OrthoDB" id="9810775at2"/>
<protein>
    <recommendedName>
        <fullName evidence="6">Radical SAM core domain-containing protein</fullName>
    </recommendedName>
</protein>
<dbReference type="InterPro" id="IPR058240">
    <property type="entry name" value="rSAM_sf"/>
</dbReference>
<evidence type="ECO:0000256" key="3">
    <source>
        <dbReference type="ARBA" id="ARBA00022723"/>
    </source>
</evidence>
<keyword evidence="5" id="KW-0411">Iron-sulfur</keyword>
<organism evidence="7 8">
    <name type="scientific">Velamenicoccus archaeovorus</name>
    <dbReference type="NCBI Taxonomy" id="1930593"/>
    <lineage>
        <taxon>Bacteria</taxon>
        <taxon>Pseudomonadati</taxon>
        <taxon>Candidatus Omnitrophota</taxon>
        <taxon>Candidatus Velamenicoccus</taxon>
    </lineage>
</organism>
<keyword evidence="4" id="KW-0408">Iron</keyword>
<gene>
    <name evidence="7" type="ORF">BU251_03355</name>
</gene>
<dbReference type="GO" id="GO:0046872">
    <property type="term" value="F:metal ion binding"/>
    <property type="evidence" value="ECO:0007669"/>
    <property type="project" value="UniProtKB-KW"/>
</dbReference>
<evidence type="ECO:0000313" key="7">
    <source>
        <dbReference type="EMBL" id="QAT16837.1"/>
    </source>
</evidence>
<evidence type="ECO:0000313" key="8">
    <source>
        <dbReference type="Proteomes" id="UP000287243"/>
    </source>
</evidence>
<dbReference type="Gene3D" id="3.20.20.70">
    <property type="entry name" value="Aldolase class I"/>
    <property type="match status" value="1"/>
</dbReference>
<comment type="cofactor">
    <cofactor evidence="1">
        <name>[4Fe-4S] cluster</name>
        <dbReference type="ChEBI" id="CHEBI:49883"/>
    </cofactor>
</comment>
<keyword evidence="2" id="KW-0949">S-adenosyl-L-methionine</keyword>
<proteinExistence type="predicted"/>
<evidence type="ECO:0000256" key="1">
    <source>
        <dbReference type="ARBA" id="ARBA00001966"/>
    </source>
</evidence>
<dbReference type="Pfam" id="PF04055">
    <property type="entry name" value="Radical_SAM"/>
    <property type="match status" value="1"/>
</dbReference>
<evidence type="ECO:0000259" key="6">
    <source>
        <dbReference type="Pfam" id="PF04055"/>
    </source>
</evidence>
<evidence type="ECO:0000256" key="5">
    <source>
        <dbReference type="ARBA" id="ARBA00023014"/>
    </source>
</evidence>
<dbReference type="InterPro" id="IPR013785">
    <property type="entry name" value="Aldolase_TIM"/>
</dbReference>
<dbReference type="GO" id="GO:0003824">
    <property type="term" value="F:catalytic activity"/>
    <property type="evidence" value="ECO:0007669"/>
    <property type="project" value="InterPro"/>
</dbReference>
<keyword evidence="8" id="KW-1185">Reference proteome</keyword>
<evidence type="ECO:0000256" key="2">
    <source>
        <dbReference type="ARBA" id="ARBA00022691"/>
    </source>
</evidence>
<dbReference type="SFLD" id="SFLDS00029">
    <property type="entry name" value="Radical_SAM"/>
    <property type="match status" value="1"/>
</dbReference>
<accession>A0A410P3R1</accession>
<feature type="domain" description="Radical SAM core" evidence="6">
    <location>
        <begin position="12"/>
        <end position="91"/>
    </location>
</feature>
<keyword evidence="3" id="KW-0479">Metal-binding</keyword>
<dbReference type="RefSeq" id="WP_128699479.1">
    <property type="nucleotide sequence ID" value="NZ_CP019384.1"/>
</dbReference>
<name>A0A410P3R1_VELA1</name>
<sequence length="307" mass="36203">MKAIQDTWLIQIEITNACIHQCLHCTRFVGHHVKPYYMDLAMFEKAVDSLEGYPGGVGVMGGEPTIHPKFKEICEILRKKMPLEKRFLWTSGYKWKEYRDIIRKTFAENIYYNDHEDDTQKHQPLLIAMEDALDDRVFMRSLIDKCWIQEKWSPSINPKGGFFCEVAAAMDMLFDGPGGYPLEKGWWKKSVEDFEDQINRYCFRCSAALPLPPFNNQKGDELVSVSNYAKLQKICSRKFRESKVRLVDTKYTKEQILEWSGNWKPWVYTGEEGRKTLYDLYGWWHGFWVTHGKKSRKRKKKQQQAKA</sequence>